<protein>
    <submittedName>
        <fullName evidence="1 2">Uncharacterized protein</fullName>
    </submittedName>
</protein>
<accession>A0A084WKG0</accession>
<evidence type="ECO:0000313" key="3">
    <source>
        <dbReference type="Proteomes" id="UP000030765"/>
    </source>
</evidence>
<keyword evidence="3" id="KW-1185">Reference proteome</keyword>
<sequence length="50" mass="5656">MDLKIDTLIELKRVRQGKDHVFSIDWRAKTMMIQGHAGAMGECVPIEDGN</sequence>
<dbReference type="Proteomes" id="UP000030765">
    <property type="component" value="Unassembled WGS sequence"/>
</dbReference>
<dbReference type="AlphaFoldDB" id="A0A084WKG0"/>
<dbReference type="EMBL" id="ATLV01024119">
    <property type="status" value="NOT_ANNOTATED_CDS"/>
    <property type="molecule type" value="Genomic_DNA"/>
</dbReference>
<evidence type="ECO:0000313" key="1">
    <source>
        <dbReference type="EMBL" id="KFB50704.1"/>
    </source>
</evidence>
<proteinExistence type="predicted"/>
<gene>
    <name evidence="1" type="ORF">ZHAS_00018744</name>
</gene>
<reference evidence="1 3" key="1">
    <citation type="journal article" date="2014" name="BMC Genomics">
        <title>Genome sequence of Anopheles sinensis provides insight into genetics basis of mosquito competence for malaria parasites.</title>
        <authorList>
            <person name="Zhou D."/>
            <person name="Zhang D."/>
            <person name="Ding G."/>
            <person name="Shi L."/>
            <person name="Hou Q."/>
            <person name="Ye Y."/>
            <person name="Xu Y."/>
            <person name="Zhou H."/>
            <person name="Xiong C."/>
            <person name="Li S."/>
            <person name="Yu J."/>
            <person name="Hong S."/>
            <person name="Yu X."/>
            <person name="Zou P."/>
            <person name="Chen C."/>
            <person name="Chang X."/>
            <person name="Wang W."/>
            <person name="Lv Y."/>
            <person name="Sun Y."/>
            <person name="Ma L."/>
            <person name="Shen B."/>
            <person name="Zhu C."/>
        </authorList>
    </citation>
    <scope>NUCLEOTIDE SEQUENCE [LARGE SCALE GENOMIC DNA]</scope>
</reference>
<dbReference type="VEuPathDB" id="VectorBase:ASIC018744"/>
<dbReference type="EMBL" id="KE525349">
    <property type="protein sequence ID" value="KFB50704.1"/>
    <property type="molecule type" value="Genomic_DNA"/>
</dbReference>
<organism evidence="1">
    <name type="scientific">Anopheles sinensis</name>
    <name type="common">Mosquito</name>
    <dbReference type="NCBI Taxonomy" id="74873"/>
    <lineage>
        <taxon>Eukaryota</taxon>
        <taxon>Metazoa</taxon>
        <taxon>Ecdysozoa</taxon>
        <taxon>Arthropoda</taxon>
        <taxon>Hexapoda</taxon>
        <taxon>Insecta</taxon>
        <taxon>Pterygota</taxon>
        <taxon>Neoptera</taxon>
        <taxon>Endopterygota</taxon>
        <taxon>Diptera</taxon>
        <taxon>Nematocera</taxon>
        <taxon>Culicoidea</taxon>
        <taxon>Culicidae</taxon>
        <taxon>Anophelinae</taxon>
        <taxon>Anopheles</taxon>
    </lineage>
</organism>
<dbReference type="EnsemblMetazoa" id="ASIC018744-RA">
    <property type="protein sequence ID" value="ASIC018744-PA"/>
    <property type="gene ID" value="ASIC018744"/>
</dbReference>
<evidence type="ECO:0000313" key="2">
    <source>
        <dbReference type="EnsemblMetazoa" id="ASIC018744-PA"/>
    </source>
</evidence>
<name>A0A084WKG0_ANOSI</name>
<reference evidence="2" key="2">
    <citation type="submission" date="2020-05" db="UniProtKB">
        <authorList>
            <consortium name="EnsemblMetazoa"/>
        </authorList>
    </citation>
    <scope>IDENTIFICATION</scope>
</reference>